<dbReference type="Proteomes" id="UP001477672">
    <property type="component" value="Unassembled WGS sequence"/>
</dbReference>
<reference evidence="1 2" key="1">
    <citation type="submission" date="2024-03" db="EMBL/GenBank/DDBJ databases">
        <title>Human intestinal bacterial collection.</title>
        <authorList>
            <person name="Pauvert C."/>
            <person name="Hitch T.C.A."/>
            <person name="Clavel T."/>
        </authorList>
    </citation>
    <scope>NUCLEOTIDE SEQUENCE [LARGE SCALE GENOMIC DNA]</scope>
    <source>
        <strain evidence="1 2">CLA-JM-H11</strain>
    </source>
</reference>
<dbReference type="PANTHER" id="PTHR13812">
    <property type="entry name" value="KETIMINE REDUCTASE MU-CRYSTALLIN"/>
    <property type="match status" value="1"/>
</dbReference>
<proteinExistence type="predicted"/>
<comment type="caution">
    <text evidence="1">The sequence shown here is derived from an EMBL/GenBank/DDBJ whole genome shotgun (WGS) entry which is preliminary data.</text>
</comment>
<keyword evidence="2" id="KW-1185">Reference proteome</keyword>
<dbReference type="InterPro" id="IPR003462">
    <property type="entry name" value="ODC_Mu_crystall"/>
</dbReference>
<dbReference type="PANTHER" id="PTHR13812:SF19">
    <property type="entry name" value="KETIMINE REDUCTASE MU-CRYSTALLIN"/>
    <property type="match status" value="1"/>
</dbReference>
<dbReference type="Gene3D" id="3.40.50.720">
    <property type="entry name" value="NAD(P)-binding Rossmann-like Domain"/>
    <property type="match status" value="1"/>
</dbReference>
<organism evidence="1 2">
    <name type="scientific">Ruthenibacterium intestinale</name>
    <dbReference type="NCBI Taxonomy" id="3133163"/>
    <lineage>
        <taxon>Bacteria</taxon>
        <taxon>Bacillati</taxon>
        <taxon>Bacillota</taxon>
        <taxon>Clostridia</taxon>
        <taxon>Eubacteriales</taxon>
        <taxon>Oscillospiraceae</taxon>
        <taxon>Ruthenibacterium</taxon>
    </lineage>
</organism>
<name>A0ABV1GDX1_9FIRM</name>
<dbReference type="Gene3D" id="3.30.1780.10">
    <property type="entry name" value="ornithine cyclodeaminase, domain 1"/>
    <property type="match status" value="1"/>
</dbReference>
<accession>A0ABV1GDX1</accession>
<evidence type="ECO:0000313" key="2">
    <source>
        <dbReference type="Proteomes" id="UP001477672"/>
    </source>
</evidence>
<dbReference type="PIRSF" id="PIRSF001439">
    <property type="entry name" value="CryM"/>
    <property type="match status" value="1"/>
</dbReference>
<protein>
    <submittedName>
        <fullName evidence="1">Ornithine cyclodeaminase family protein</fullName>
    </submittedName>
</protein>
<dbReference type="EMBL" id="JBBMFA010000080">
    <property type="protein sequence ID" value="MEQ2520032.1"/>
    <property type="molecule type" value="Genomic_DNA"/>
</dbReference>
<dbReference type="InterPro" id="IPR036291">
    <property type="entry name" value="NAD(P)-bd_dom_sf"/>
</dbReference>
<evidence type="ECO:0000313" key="1">
    <source>
        <dbReference type="EMBL" id="MEQ2520032.1"/>
    </source>
</evidence>
<gene>
    <name evidence="1" type="ORF">WMO24_06280</name>
</gene>
<dbReference type="Pfam" id="PF02423">
    <property type="entry name" value="OCD_Mu_crystall"/>
    <property type="match status" value="1"/>
</dbReference>
<dbReference type="SUPFAM" id="SSF51735">
    <property type="entry name" value="NAD(P)-binding Rossmann-fold domains"/>
    <property type="match status" value="1"/>
</dbReference>
<dbReference type="RefSeq" id="WP_349215467.1">
    <property type="nucleotide sequence ID" value="NZ_JBBMFA010000080.1"/>
</dbReference>
<dbReference type="InterPro" id="IPR023401">
    <property type="entry name" value="ODC_N"/>
</dbReference>
<sequence>MVPEILFLKQEDVIQAGLLDMKKILEATEKTFRLLGEGKVSNPPKVQLRMPEMDADDWDSYCMSMPSYIGGDEDVVGFKWASEAKANPSKGLPYGVDIVVLSDPHTVFPKAILDGTITTAMRTSAAAGVMAKYNARKNSKVAALFGAGVIGRTMIMAMMEVLPGLETIYMVDLDEKKAQALADEFKGTYHVVPCTDAQTALKDADVVVTETTAAKPFLKKEWIKSNATVIQMEAASYEEDVLTGADKIFVDNWAQLSHYNGTLEGKLYHEGRLNQEDVVEMPQMVVENLGRENDDEFIFCGTLGVGSVDILIANMLYKEAQKLGLGTKLTLWDNPLWV</sequence>